<organism evidence="1 2">
    <name type="scientific">Stephania yunnanensis</name>
    <dbReference type="NCBI Taxonomy" id="152371"/>
    <lineage>
        <taxon>Eukaryota</taxon>
        <taxon>Viridiplantae</taxon>
        <taxon>Streptophyta</taxon>
        <taxon>Embryophyta</taxon>
        <taxon>Tracheophyta</taxon>
        <taxon>Spermatophyta</taxon>
        <taxon>Magnoliopsida</taxon>
        <taxon>Ranunculales</taxon>
        <taxon>Menispermaceae</taxon>
        <taxon>Menispermoideae</taxon>
        <taxon>Cissampelideae</taxon>
        <taxon>Stephania</taxon>
    </lineage>
</organism>
<keyword evidence="2" id="KW-1185">Reference proteome</keyword>
<accession>A0AAP0NQN2</accession>
<comment type="caution">
    <text evidence="1">The sequence shown here is derived from an EMBL/GenBank/DDBJ whole genome shotgun (WGS) entry which is preliminary data.</text>
</comment>
<protein>
    <submittedName>
        <fullName evidence="1">Uncharacterized protein</fullName>
    </submittedName>
</protein>
<name>A0AAP0NQN2_9MAGN</name>
<reference evidence="1 2" key="1">
    <citation type="submission" date="2024-01" db="EMBL/GenBank/DDBJ databases">
        <title>Genome assemblies of Stephania.</title>
        <authorList>
            <person name="Yang L."/>
        </authorList>
    </citation>
    <scope>NUCLEOTIDE SEQUENCE [LARGE SCALE GENOMIC DNA]</scope>
    <source>
        <strain evidence="1">YNDBR</strain>
        <tissue evidence="1">Leaf</tissue>
    </source>
</reference>
<evidence type="ECO:0000313" key="1">
    <source>
        <dbReference type="EMBL" id="KAK9114235.1"/>
    </source>
</evidence>
<sequence>MPPCRSDSTMPELHRHPCNCPSKLTSMLCELPCSHPSYGQTKWVKLHFVLSSFYFF</sequence>
<gene>
    <name evidence="1" type="ORF">Syun_021032</name>
</gene>
<dbReference type="Proteomes" id="UP001420932">
    <property type="component" value="Unassembled WGS sequence"/>
</dbReference>
<dbReference type="AlphaFoldDB" id="A0AAP0NQN2"/>
<evidence type="ECO:0000313" key="2">
    <source>
        <dbReference type="Proteomes" id="UP001420932"/>
    </source>
</evidence>
<proteinExistence type="predicted"/>
<dbReference type="EMBL" id="JBBNAF010000009">
    <property type="protein sequence ID" value="KAK9114235.1"/>
    <property type="molecule type" value="Genomic_DNA"/>
</dbReference>